<dbReference type="SUPFAM" id="SSF52540">
    <property type="entry name" value="P-loop containing nucleoside triphosphate hydrolases"/>
    <property type="match status" value="1"/>
</dbReference>
<organism evidence="1 2">
    <name type="scientific">Branchiibius hedensis</name>
    <dbReference type="NCBI Taxonomy" id="672460"/>
    <lineage>
        <taxon>Bacteria</taxon>
        <taxon>Bacillati</taxon>
        <taxon>Actinomycetota</taxon>
        <taxon>Actinomycetes</taxon>
        <taxon>Micrococcales</taxon>
        <taxon>Dermacoccaceae</taxon>
        <taxon>Branchiibius</taxon>
    </lineage>
</organism>
<reference evidence="2" key="1">
    <citation type="submission" date="2016-10" db="EMBL/GenBank/DDBJ databases">
        <authorList>
            <person name="Varghese N."/>
            <person name="Submissions S."/>
        </authorList>
    </citation>
    <scope>NUCLEOTIDE SEQUENCE [LARGE SCALE GENOMIC DNA]</scope>
    <source>
        <strain evidence="2">DSM 22951</strain>
    </source>
</reference>
<dbReference type="RefSeq" id="WP_109685184.1">
    <property type="nucleotide sequence ID" value="NZ_QGDN01000001.1"/>
</dbReference>
<dbReference type="OrthoDB" id="9808317at2"/>
<dbReference type="Gene3D" id="3.40.50.300">
    <property type="entry name" value="P-loop containing nucleotide triphosphate hydrolases"/>
    <property type="match status" value="1"/>
</dbReference>
<sequence length="383" mass="40906">MTTTKRTSFPGTVTMRVTAAAIKGGCPIVFSSNPGQAKSATLSNWLSAWGHHLEVVSGGNREPSDFLGLPVETADGCTGYAALGWAMRLINAGKSGKGPGLFLDELNHASEDTMKAMHRVLEEKWVGDTPLPANTAIIAAINPPSVATGAVELPAAVANRMLHLEWVSDFDSWANGLVAGFTDMPVPAIDELAPGGDVASRVFWSTQVASFLRQVPSMRDATPEDVSACSGPWPSLRSWTKTVDVLAHLHPDDADAIAATVKGLVGDAAHRQFREFLRTNRLLDPRTALANPASVDWARIEPDVVWALGQSVLALSQDDTTGATWTKALNLALTGSQAGFPDKTWTFARKLLTDIPEGRKIPAAVRDEFADRLAEIGLLRRAA</sequence>
<keyword evidence="2" id="KW-1185">Reference proteome</keyword>
<gene>
    <name evidence="1" type="ORF">SAMN04489750_1845</name>
</gene>
<dbReference type="Proteomes" id="UP000250028">
    <property type="component" value="Unassembled WGS sequence"/>
</dbReference>
<evidence type="ECO:0008006" key="3">
    <source>
        <dbReference type="Google" id="ProtNLM"/>
    </source>
</evidence>
<dbReference type="AlphaFoldDB" id="A0A2Y9BTS6"/>
<evidence type="ECO:0000313" key="2">
    <source>
        <dbReference type="Proteomes" id="UP000250028"/>
    </source>
</evidence>
<dbReference type="EMBL" id="UESZ01000001">
    <property type="protein sequence ID" value="SSA34522.1"/>
    <property type="molecule type" value="Genomic_DNA"/>
</dbReference>
<name>A0A2Y9BTS6_9MICO</name>
<accession>A0A2Y9BTS6</accession>
<proteinExistence type="predicted"/>
<evidence type="ECO:0000313" key="1">
    <source>
        <dbReference type="EMBL" id="SSA34522.1"/>
    </source>
</evidence>
<dbReference type="InterPro" id="IPR027417">
    <property type="entry name" value="P-loop_NTPase"/>
</dbReference>
<protein>
    <recommendedName>
        <fullName evidence="3">AAA domain (Dynein-related subfamily)</fullName>
    </recommendedName>
</protein>